<evidence type="ECO:0000259" key="1">
    <source>
        <dbReference type="Pfam" id="PF11575"/>
    </source>
</evidence>
<feature type="domain" description="Ferric siderophore reductase C-terminal" evidence="1">
    <location>
        <begin position="222"/>
        <end position="242"/>
    </location>
</feature>
<dbReference type="EMBL" id="JBITLV010000011">
    <property type="protein sequence ID" value="MFI7589905.1"/>
    <property type="molecule type" value="Genomic_DNA"/>
</dbReference>
<dbReference type="Proteomes" id="UP001612915">
    <property type="component" value="Unassembled WGS sequence"/>
</dbReference>
<keyword evidence="3" id="KW-1185">Reference proteome</keyword>
<dbReference type="InterPro" id="IPR024726">
    <property type="entry name" value="FhuF_C"/>
</dbReference>
<accession>A0ABW8AU28</accession>
<name>A0ABW8AU28_9ACTN</name>
<evidence type="ECO:0000313" key="2">
    <source>
        <dbReference type="EMBL" id="MFI7589905.1"/>
    </source>
</evidence>
<proteinExistence type="predicted"/>
<dbReference type="RefSeq" id="WP_398284508.1">
    <property type="nucleotide sequence ID" value="NZ_JBITLV010000011.1"/>
</dbReference>
<organism evidence="2 3">
    <name type="scientific">Spongisporangium articulatum</name>
    <dbReference type="NCBI Taxonomy" id="3362603"/>
    <lineage>
        <taxon>Bacteria</taxon>
        <taxon>Bacillati</taxon>
        <taxon>Actinomycetota</taxon>
        <taxon>Actinomycetes</taxon>
        <taxon>Kineosporiales</taxon>
        <taxon>Kineosporiaceae</taxon>
        <taxon>Spongisporangium</taxon>
    </lineage>
</organism>
<sequence>MNVDEVHEASLRAFPLLRNVLLGPYPSAHVETEPVDGALLLDREWLTARVDEAMRLWGTADRRVAATLWWYNASSTFVATGATALLVTGAAPDPRPETLRMTLRRTGYAGYPARVRSDRMCGAAEAFGAALHDGFDPVMRVLAGVSGAGHRPLWSVLTDSLANRLLVVARKLGGPDVDALAALSARVTGAAPYAPTARLSVTRDEVLEEVLGESRPVEYVRRGSCCLLYEVPGEGKCANCPRQAPDVRERRVLAAGGGT</sequence>
<gene>
    <name evidence="2" type="ORF">ACIB24_22780</name>
</gene>
<dbReference type="Pfam" id="PF11575">
    <property type="entry name" value="FhuF_C"/>
    <property type="match status" value="1"/>
</dbReference>
<reference evidence="2 3" key="1">
    <citation type="submission" date="2024-10" db="EMBL/GenBank/DDBJ databases">
        <title>The Natural Products Discovery Center: Release of the First 8490 Sequenced Strains for Exploring Actinobacteria Biosynthetic Diversity.</title>
        <authorList>
            <person name="Kalkreuter E."/>
            <person name="Kautsar S.A."/>
            <person name="Yang D."/>
            <person name="Bader C.D."/>
            <person name="Teijaro C.N."/>
            <person name="Fluegel L."/>
            <person name="Davis C.M."/>
            <person name="Simpson J.R."/>
            <person name="Lauterbach L."/>
            <person name="Steele A.D."/>
            <person name="Gui C."/>
            <person name="Meng S."/>
            <person name="Li G."/>
            <person name="Viehrig K."/>
            <person name="Ye F."/>
            <person name="Su P."/>
            <person name="Kiefer A.F."/>
            <person name="Nichols A."/>
            <person name="Cepeda A.J."/>
            <person name="Yan W."/>
            <person name="Fan B."/>
            <person name="Jiang Y."/>
            <person name="Adhikari A."/>
            <person name="Zheng C.-J."/>
            <person name="Schuster L."/>
            <person name="Cowan T.M."/>
            <person name="Smanski M.J."/>
            <person name="Chevrette M.G."/>
            <person name="De Carvalho L.P.S."/>
            <person name="Shen B."/>
        </authorList>
    </citation>
    <scope>NUCLEOTIDE SEQUENCE [LARGE SCALE GENOMIC DNA]</scope>
    <source>
        <strain evidence="2 3">NPDC049639</strain>
    </source>
</reference>
<protein>
    <submittedName>
        <fullName evidence="2">(2Fe-2S)-binding protein</fullName>
    </submittedName>
</protein>
<comment type="caution">
    <text evidence="2">The sequence shown here is derived from an EMBL/GenBank/DDBJ whole genome shotgun (WGS) entry which is preliminary data.</text>
</comment>
<evidence type="ECO:0000313" key="3">
    <source>
        <dbReference type="Proteomes" id="UP001612915"/>
    </source>
</evidence>